<dbReference type="Gene3D" id="3.30.420.10">
    <property type="entry name" value="Ribonuclease H-like superfamily/Ribonuclease H"/>
    <property type="match status" value="1"/>
</dbReference>
<gene>
    <name evidence="2" type="ORF">LIER_18433</name>
</gene>
<dbReference type="GO" id="GO:0015074">
    <property type="term" value="P:DNA integration"/>
    <property type="evidence" value="ECO:0007669"/>
    <property type="project" value="InterPro"/>
</dbReference>
<dbReference type="EMBL" id="BAABME010004424">
    <property type="protein sequence ID" value="GAA0162316.1"/>
    <property type="molecule type" value="Genomic_DNA"/>
</dbReference>
<name>A0AAV3QGC3_LITER</name>
<organism evidence="2 3">
    <name type="scientific">Lithospermum erythrorhizon</name>
    <name type="common">Purple gromwell</name>
    <name type="synonym">Lithospermum officinale var. erythrorhizon</name>
    <dbReference type="NCBI Taxonomy" id="34254"/>
    <lineage>
        <taxon>Eukaryota</taxon>
        <taxon>Viridiplantae</taxon>
        <taxon>Streptophyta</taxon>
        <taxon>Embryophyta</taxon>
        <taxon>Tracheophyta</taxon>
        <taxon>Spermatophyta</taxon>
        <taxon>Magnoliopsida</taxon>
        <taxon>eudicotyledons</taxon>
        <taxon>Gunneridae</taxon>
        <taxon>Pentapetalae</taxon>
        <taxon>asterids</taxon>
        <taxon>lamiids</taxon>
        <taxon>Boraginales</taxon>
        <taxon>Boraginaceae</taxon>
        <taxon>Boraginoideae</taxon>
        <taxon>Lithospermeae</taxon>
        <taxon>Lithospermum</taxon>
    </lineage>
</organism>
<evidence type="ECO:0000313" key="3">
    <source>
        <dbReference type="Proteomes" id="UP001454036"/>
    </source>
</evidence>
<dbReference type="InterPro" id="IPR057670">
    <property type="entry name" value="SH3_retrovirus"/>
</dbReference>
<evidence type="ECO:0000259" key="1">
    <source>
        <dbReference type="PROSITE" id="PS50994"/>
    </source>
</evidence>
<dbReference type="InterPro" id="IPR036397">
    <property type="entry name" value="RNaseH_sf"/>
</dbReference>
<dbReference type="InterPro" id="IPR012337">
    <property type="entry name" value="RNaseH-like_sf"/>
</dbReference>
<dbReference type="InterPro" id="IPR039537">
    <property type="entry name" value="Retrotran_Ty1/copia-like"/>
</dbReference>
<dbReference type="PROSITE" id="PS50994">
    <property type="entry name" value="INTEGRASE"/>
    <property type="match status" value="1"/>
</dbReference>
<evidence type="ECO:0000313" key="2">
    <source>
        <dbReference type="EMBL" id="GAA0162316.1"/>
    </source>
</evidence>
<dbReference type="Proteomes" id="UP001454036">
    <property type="component" value="Unassembled WGS sequence"/>
</dbReference>
<proteinExistence type="predicted"/>
<comment type="caution">
    <text evidence="2">The sequence shown here is derived from an EMBL/GenBank/DDBJ whole genome shotgun (WGS) entry which is preliminary data.</text>
</comment>
<reference evidence="2 3" key="1">
    <citation type="submission" date="2024-01" db="EMBL/GenBank/DDBJ databases">
        <title>The complete chloroplast genome sequence of Lithospermum erythrorhizon: insights into the phylogenetic relationship among Boraginaceae species and the maternal lineages of purple gromwells.</title>
        <authorList>
            <person name="Okada T."/>
            <person name="Watanabe K."/>
        </authorList>
    </citation>
    <scope>NUCLEOTIDE SEQUENCE [LARGE SCALE GENOMIC DNA]</scope>
</reference>
<dbReference type="SUPFAM" id="SSF53098">
    <property type="entry name" value="Ribonuclease H-like"/>
    <property type="match status" value="1"/>
</dbReference>
<dbReference type="PANTHER" id="PTHR42648">
    <property type="entry name" value="TRANSPOSASE, PUTATIVE-RELATED"/>
    <property type="match status" value="1"/>
</dbReference>
<dbReference type="InterPro" id="IPR001584">
    <property type="entry name" value="Integrase_cat-core"/>
</dbReference>
<protein>
    <recommendedName>
        <fullName evidence="1">Integrase catalytic domain-containing protein</fullName>
    </recommendedName>
</protein>
<keyword evidence="3" id="KW-1185">Reference proteome</keyword>
<accession>A0AAV3QGC3</accession>
<dbReference type="AlphaFoldDB" id="A0AAV3QGC3"/>
<dbReference type="PANTHER" id="PTHR42648:SF28">
    <property type="entry name" value="TRANSPOSON-ENCODED PROTEIN WITH RIBONUCLEASE H-LIKE AND RETROVIRUS ZINC FINGER-LIKE DOMAINS"/>
    <property type="match status" value="1"/>
</dbReference>
<dbReference type="Pfam" id="PF25597">
    <property type="entry name" value="SH3_retrovirus"/>
    <property type="match status" value="1"/>
</dbReference>
<dbReference type="GO" id="GO:0003676">
    <property type="term" value="F:nucleic acid binding"/>
    <property type="evidence" value="ECO:0007669"/>
    <property type="project" value="InterPro"/>
</dbReference>
<sequence>MHTTPNLPVGVTTAPHIYIYHIDQINLHKDYTHSTQPHAYEDSAAVASSEVDKEDMTKLWHMRILAKDNLLGGHEVKDLGFCEHYVFGKLHRSKFPKATHRTKGTLDYIHSDCWGPSRVNSLGGHRYFLSLIDNYSRITWTGKKIKRLRTDNGLEFCSSEFDEFCKNEGIARHHTVRHTPQQNGVAVHMNQTLLERARCMLSNAGLERKFLAEAVSTTCYLINRVYYHVNKGKLEPRAKKGVFVGYGDGVKGYRVWSPFEGRVILSRNVVFDENSMFNPILKTSISEDEDGAEKQVEQRTEVSCEMEVDVPQSHSEAEASVVPPSVEHQSLALDRPRRANYGVPPTRYEYEDMLAFALQVAEEVDPHEPASYKEEVTGTESVQWLASVGDEMESLQKNQT</sequence>
<feature type="domain" description="Integrase catalytic" evidence="1">
    <location>
        <begin position="146"/>
        <end position="243"/>
    </location>
</feature>